<dbReference type="KEGG" id="ptrp:DCO17_02990"/>
<dbReference type="InterPro" id="IPR035924">
    <property type="entry name" value="FlaG-like_sf"/>
</dbReference>
<gene>
    <name evidence="1" type="ORF">DCO17_02990</name>
</gene>
<dbReference type="Gene3D" id="3.30.160.170">
    <property type="entry name" value="FlaG-like"/>
    <property type="match status" value="1"/>
</dbReference>
<organism evidence="1 2">
    <name type="scientific">Polynucleobacter tropicus</name>
    <dbReference type="NCBI Taxonomy" id="1743174"/>
    <lineage>
        <taxon>Bacteria</taxon>
        <taxon>Pseudomonadati</taxon>
        <taxon>Pseudomonadota</taxon>
        <taxon>Betaproteobacteria</taxon>
        <taxon>Burkholderiales</taxon>
        <taxon>Burkholderiaceae</taxon>
        <taxon>Polynucleobacter</taxon>
    </lineage>
</organism>
<evidence type="ECO:0000313" key="1">
    <source>
        <dbReference type="EMBL" id="QKM64289.1"/>
    </source>
</evidence>
<evidence type="ECO:0000313" key="2">
    <source>
        <dbReference type="Proteomes" id="UP000503312"/>
    </source>
</evidence>
<dbReference type="SUPFAM" id="SSF160214">
    <property type="entry name" value="FlaG-like"/>
    <property type="match status" value="1"/>
</dbReference>
<dbReference type="EMBL" id="CP028942">
    <property type="protein sequence ID" value="QKM64289.1"/>
    <property type="molecule type" value="Genomic_DNA"/>
</dbReference>
<dbReference type="InterPro" id="IPR005186">
    <property type="entry name" value="FlaG"/>
</dbReference>
<sequence length="134" mass="14359">MSSVTSANATTVANVATSSVKTLEQLSAPSIKQAPTDAEVIAKVLSTEFKPSNVNQASQPTQEVIAKTAKQMESFVQSMGRELNFSVDKASGYSVVRVVNPQTGEVIRQLPSEELLKIAEMFEQTNSALVNQKA</sequence>
<accession>A0A6M9PUF4</accession>
<dbReference type="Proteomes" id="UP000503312">
    <property type="component" value="Chromosome"/>
</dbReference>
<reference evidence="1 2" key="1">
    <citation type="submission" date="2018-04" db="EMBL/GenBank/DDBJ databases">
        <title>Polynucleobacter sp. UH21B genome.</title>
        <authorList>
            <person name="Hahn M.W."/>
        </authorList>
    </citation>
    <scope>NUCLEOTIDE SEQUENCE [LARGE SCALE GENOMIC DNA]</scope>
    <source>
        <strain evidence="1 2">MWH-UH21B</strain>
    </source>
</reference>
<proteinExistence type="predicted"/>
<dbReference type="AlphaFoldDB" id="A0A6M9PUF4"/>
<dbReference type="PANTHER" id="PTHR37166:SF1">
    <property type="entry name" value="PROTEIN FLAG"/>
    <property type="match status" value="1"/>
</dbReference>
<dbReference type="RefSeq" id="WP_173955331.1">
    <property type="nucleotide sequence ID" value="NZ_CP028942.1"/>
</dbReference>
<name>A0A6M9PUF4_9BURK</name>
<keyword evidence="2" id="KW-1185">Reference proteome</keyword>
<dbReference type="PANTHER" id="PTHR37166">
    <property type="entry name" value="PROTEIN FLAG"/>
    <property type="match status" value="1"/>
</dbReference>
<dbReference type="Pfam" id="PF03646">
    <property type="entry name" value="FlaG"/>
    <property type="match status" value="1"/>
</dbReference>
<protein>
    <recommendedName>
        <fullName evidence="3">Flagellar biosynthesis protein FlaG</fullName>
    </recommendedName>
</protein>
<evidence type="ECO:0008006" key="3">
    <source>
        <dbReference type="Google" id="ProtNLM"/>
    </source>
</evidence>